<keyword evidence="1" id="KW-0812">Transmembrane</keyword>
<feature type="transmembrane region" description="Helical" evidence="1">
    <location>
        <begin position="50"/>
        <end position="71"/>
    </location>
</feature>
<dbReference type="InParanoid" id="A0A1I5GHM6"/>
<evidence type="ECO:0000313" key="2">
    <source>
        <dbReference type="EMBL" id="SFO35534.1"/>
    </source>
</evidence>
<protein>
    <submittedName>
        <fullName evidence="2">Uncharacterized protein</fullName>
    </submittedName>
</protein>
<keyword evidence="1" id="KW-1133">Transmembrane helix</keyword>
<reference evidence="2 3" key="1">
    <citation type="submission" date="2016-10" db="EMBL/GenBank/DDBJ databases">
        <authorList>
            <person name="de Groot N.N."/>
        </authorList>
    </citation>
    <scope>NUCLEOTIDE SEQUENCE [LARGE SCALE GENOMIC DNA]</scope>
    <source>
        <strain evidence="2 3">DSM 43067</strain>
    </source>
</reference>
<dbReference type="EMBL" id="FOVH01000005">
    <property type="protein sequence ID" value="SFO35534.1"/>
    <property type="molecule type" value="Genomic_DNA"/>
</dbReference>
<name>A0A1I5GHM6_9ACTN</name>
<proteinExistence type="predicted"/>
<keyword evidence="1" id="KW-0472">Membrane</keyword>
<evidence type="ECO:0000313" key="3">
    <source>
        <dbReference type="Proteomes" id="UP000183413"/>
    </source>
</evidence>
<sequence>MAIWGVQLLLIAVGAVLLLRKAGDDRAVGMLVSVDLLTGLAMSVNCPGELMLRINWTWATVGLIGVLLLLYRPMSTFVLFQAVNGGIVMPMCLPEPHPSGQRKPRCPVQNP</sequence>
<dbReference type="Proteomes" id="UP000183413">
    <property type="component" value="Unassembled WGS sequence"/>
</dbReference>
<keyword evidence="3" id="KW-1185">Reference proteome</keyword>
<dbReference type="AlphaFoldDB" id="A0A1I5GHM6"/>
<evidence type="ECO:0000256" key="1">
    <source>
        <dbReference type="SAM" id="Phobius"/>
    </source>
</evidence>
<organism evidence="2 3">
    <name type="scientific">Actinomadura madurae</name>
    <dbReference type="NCBI Taxonomy" id="1993"/>
    <lineage>
        <taxon>Bacteria</taxon>
        <taxon>Bacillati</taxon>
        <taxon>Actinomycetota</taxon>
        <taxon>Actinomycetes</taxon>
        <taxon>Streptosporangiales</taxon>
        <taxon>Thermomonosporaceae</taxon>
        <taxon>Actinomadura</taxon>
    </lineage>
</organism>
<gene>
    <name evidence="2" type="ORF">SAMN04489713_105213</name>
</gene>
<accession>A0A1I5GHM6</accession>